<dbReference type="InterPro" id="IPR000515">
    <property type="entry name" value="MetI-like"/>
</dbReference>
<evidence type="ECO:0000256" key="6">
    <source>
        <dbReference type="ARBA" id="ARBA00023136"/>
    </source>
</evidence>
<dbReference type="PROSITE" id="PS50928">
    <property type="entry name" value="ABC_TM1"/>
    <property type="match status" value="1"/>
</dbReference>
<evidence type="ECO:0000256" key="5">
    <source>
        <dbReference type="ARBA" id="ARBA00022989"/>
    </source>
</evidence>
<reference evidence="9 10" key="1">
    <citation type="submission" date="2023-07" db="EMBL/GenBank/DDBJ databases">
        <title>Genomic Encyclopedia of Type Strains, Phase IV (KMG-IV): sequencing the most valuable type-strain genomes for metagenomic binning, comparative biology and taxonomic classification.</title>
        <authorList>
            <person name="Goeker M."/>
        </authorList>
    </citation>
    <scope>NUCLEOTIDE SEQUENCE [LARGE SCALE GENOMIC DNA]</scope>
    <source>
        <strain evidence="9 10">DSM 3770</strain>
    </source>
</reference>
<feature type="transmembrane region" description="Helical" evidence="7">
    <location>
        <begin position="113"/>
        <end position="135"/>
    </location>
</feature>
<accession>A0ABU0LJ29</accession>
<dbReference type="Pfam" id="PF00528">
    <property type="entry name" value="BPD_transp_1"/>
    <property type="match status" value="1"/>
</dbReference>
<dbReference type="InterPro" id="IPR035906">
    <property type="entry name" value="MetI-like_sf"/>
</dbReference>
<dbReference type="SUPFAM" id="SSF161098">
    <property type="entry name" value="MetI-like"/>
    <property type="match status" value="1"/>
</dbReference>
<dbReference type="PANTHER" id="PTHR30151:SF0">
    <property type="entry name" value="ABC TRANSPORTER PERMEASE PROTEIN MJ0413-RELATED"/>
    <property type="match status" value="1"/>
</dbReference>
<keyword evidence="10" id="KW-1185">Reference proteome</keyword>
<feature type="transmembrane region" description="Helical" evidence="7">
    <location>
        <begin position="236"/>
        <end position="258"/>
    </location>
</feature>
<keyword evidence="6 7" id="KW-0472">Membrane</keyword>
<organism evidence="9 10">
    <name type="scientific">Xanthobacter agilis</name>
    <dbReference type="NCBI Taxonomy" id="47492"/>
    <lineage>
        <taxon>Bacteria</taxon>
        <taxon>Pseudomonadati</taxon>
        <taxon>Pseudomonadota</taxon>
        <taxon>Alphaproteobacteria</taxon>
        <taxon>Hyphomicrobiales</taxon>
        <taxon>Xanthobacteraceae</taxon>
        <taxon>Xanthobacter</taxon>
    </lineage>
</organism>
<keyword evidence="3" id="KW-1003">Cell membrane</keyword>
<evidence type="ECO:0000313" key="10">
    <source>
        <dbReference type="Proteomes" id="UP001241747"/>
    </source>
</evidence>
<keyword evidence="2 7" id="KW-0813">Transport</keyword>
<comment type="caution">
    <text evidence="9">The sequence shown here is derived from an EMBL/GenBank/DDBJ whole genome shotgun (WGS) entry which is preliminary data.</text>
</comment>
<dbReference type="Gene3D" id="1.10.3720.10">
    <property type="entry name" value="MetI-like"/>
    <property type="match status" value="1"/>
</dbReference>
<dbReference type="PANTHER" id="PTHR30151">
    <property type="entry name" value="ALKANE SULFONATE ABC TRANSPORTER-RELATED, MEMBRANE SUBUNIT"/>
    <property type="match status" value="1"/>
</dbReference>
<evidence type="ECO:0000313" key="9">
    <source>
        <dbReference type="EMBL" id="MDQ0507138.1"/>
    </source>
</evidence>
<dbReference type="Proteomes" id="UP001241747">
    <property type="component" value="Unassembled WGS sequence"/>
</dbReference>
<gene>
    <name evidence="9" type="ORF">QOZ94_003954</name>
</gene>
<keyword evidence="4 7" id="KW-0812">Transmembrane</keyword>
<sequence>MSSRRAPWTRMTTPFRDISRRAVISAGIIVWVMVVAAWWIISHTNVVPAMFLPSPEKVGAAGVRLLSDGSLIVHTLASLEVVMLGFAISSIVAIPVGLWMGSYRAVQAVLEPLVNFVRYLPVTAFVPLLILWIGIGIQQRVSVIILGTFFQQVVMIADSARAVPRDLVNAAYTLGTKRSKVVWHVIFPAALPEILDTLRVTLGWAWSYLVVAELVAASSGLGYITIKAMRGFQVDVIFMAIATIGVLGLLSDLFFRFLRARVAPWAHR</sequence>
<comment type="similarity">
    <text evidence="7">Belongs to the binding-protein-dependent transport system permease family.</text>
</comment>
<proteinExistence type="inferred from homology"/>
<evidence type="ECO:0000256" key="7">
    <source>
        <dbReference type="RuleBase" id="RU363032"/>
    </source>
</evidence>
<evidence type="ECO:0000256" key="1">
    <source>
        <dbReference type="ARBA" id="ARBA00004651"/>
    </source>
</evidence>
<dbReference type="EMBL" id="JAUSVY010000013">
    <property type="protein sequence ID" value="MDQ0507138.1"/>
    <property type="molecule type" value="Genomic_DNA"/>
</dbReference>
<feature type="transmembrane region" description="Helical" evidence="7">
    <location>
        <begin position="81"/>
        <end position="101"/>
    </location>
</feature>
<dbReference type="CDD" id="cd06261">
    <property type="entry name" value="TM_PBP2"/>
    <property type="match status" value="1"/>
</dbReference>
<keyword evidence="5 7" id="KW-1133">Transmembrane helix</keyword>
<feature type="transmembrane region" description="Helical" evidence="7">
    <location>
        <begin position="204"/>
        <end position="224"/>
    </location>
</feature>
<feature type="transmembrane region" description="Helical" evidence="7">
    <location>
        <begin position="21"/>
        <end position="41"/>
    </location>
</feature>
<protein>
    <submittedName>
        <fullName evidence="9">NitT/TauT family transport system permease protein</fullName>
    </submittedName>
</protein>
<feature type="domain" description="ABC transmembrane type-1" evidence="8">
    <location>
        <begin position="75"/>
        <end position="259"/>
    </location>
</feature>
<evidence type="ECO:0000256" key="2">
    <source>
        <dbReference type="ARBA" id="ARBA00022448"/>
    </source>
</evidence>
<comment type="subcellular location">
    <subcellularLocation>
        <location evidence="1 7">Cell membrane</location>
        <topology evidence="1 7">Multi-pass membrane protein</topology>
    </subcellularLocation>
</comment>
<evidence type="ECO:0000256" key="4">
    <source>
        <dbReference type="ARBA" id="ARBA00022692"/>
    </source>
</evidence>
<name>A0ABU0LJ29_XANAG</name>
<evidence type="ECO:0000256" key="3">
    <source>
        <dbReference type="ARBA" id="ARBA00022475"/>
    </source>
</evidence>
<dbReference type="RefSeq" id="WP_237347267.1">
    <property type="nucleotide sequence ID" value="NZ_JABWGX010000031.1"/>
</dbReference>
<evidence type="ECO:0000259" key="8">
    <source>
        <dbReference type="PROSITE" id="PS50928"/>
    </source>
</evidence>
<feature type="transmembrane region" description="Helical" evidence="7">
    <location>
        <begin position="141"/>
        <end position="160"/>
    </location>
</feature>